<dbReference type="EMBL" id="JACWMY010000002">
    <property type="protein sequence ID" value="MBD1363052.1"/>
    <property type="molecule type" value="Genomic_DNA"/>
</dbReference>
<reference evidence="1 2" key="1">
    <citation type="submission" date="2020-09" db="EMBL/GenBank/DDBJ databases">
        <title>Novel species of Mucilaginibacter isolated from a glacier on the Tibetan Plateau.</title>
        <authorList>
            <person name="Liu Q."/>
            <person name="Xin Y.-H."/>
        </authorList>
    </citation>
    <scope>NUCLEOTIDE SEQUENCE [LARGE SCALE GENOMIC DNA]</scope>
    <source>
        <strain evidence="1 2">ZT4R22</strain>
    </source>
</reference>
<organism evidence="1 2">
    <name type="scientific">Mucilaginibacter pankratovii</name>
    <dbReference type="NCBI Taxonomy" id="2772110"/>
    <lineage>
        <taxon>Bacteria</taxon>
        <taxon>Pseudomonadati</taxon>
        <taxon>Bacteroidota</taxon>
        <taxon>Sphingobacteriia</taxon>
        <taxon>Sphingobacteriales</taxon>
        <taxon>Sphingobacteriaceae</taxon>
        <taxon>Mucilaginibacter</taxon>
    </lineage>
</organism>
<name>A0ABR7WNI2_9SPHI</name>
<dbReference type="RefSeq" id="WP_191187725.1">
    <property type="nucleotide sequence ID" value="NZ_JACWMY010000002.1"/>
</dbReference>
<dbReference type="Proteomes" id="UP000606600">
    <property type="component" value="Unassembled WGS sequence"/>
</dbReference>
<protein>
    <submittedName>
        <fullName evidence="1">Uncharacterized protein</fullName>
    </submittedName>
</protein>
<accession>A0ABR7WNI2</accession>
<proteinExistence type="predicted"/>
<comment type="caution">
    <text evidence="1">The sequence shown here is derived from an EMBL/GenBank/DDBJ whole genome shotgun (WGS) entry which is preliminary data.</text>
</comment>
<sequence length="92" mass="10232">MQKMLTTKLLNGLVSQGYRYCYSKTTAIVGDDANICITLVPVKTEPSLINLPEKFDTYFDLAEEPVQMALGVDETIILVDLVDMNAFKEVSP</sequence>
<evidence type="ECO:0000313" key="1">
    <source>
        <dbReference type="EMBL" id="MBD1363052.1"/>
    </source>
</evidence>
<keyword evidence="2" id="KW-1185">Reference proteome</keyword>
<gene>
    <name evidence="1" type="ORF">IDJ77_04445</name>
</gene>
<evidence type="ECO:0000313" key="2">
    <source>
        <dbReference type="Proteomes" id="UP000606600"/>
    </source>
</evidence>